<dbReference type="PANTHER" id="PTHR46796:SF2">
    <property type="entry name" value="TRANSCRIPTIONAL REGULATORY PROTEIN"/>
    <property type="match status" value="1"/>
</dbReference>
<keyword evidence="3" id="KW-0010">Activator</keyword>
<proteinExistence type="predicted"/>
<evidence type="ECO:0000259" key="5">
    <source>
        <dbReference type="PROSITE" id="PS01124"/>
    </source>
</evidence>
<dbReference type="InterPro" id="IPR018062">
    <property type="entry name" value="HTH_AraC-typ_CS"/>
</dbReference>
<dbReference type="InterPro" id="IPR018060">
    <property type="entry name" value="HTH_AraC"/>
</dbReference>
<sequence length="261" mass="28539">MPDRVEHRYGPAGIRLVTASFHSHHFVPHAHSEYAIAAVERGVEAVRYRGGTEHAPAGSLLLLDAEAIHAGRPAVAEGWDYRVFYVPPELLAELAGHRPRFTAVTPHDPALARRLARLHRAAAPLPALEEALSSVLARYSGAAVAEPAEPATVRRVRRALADDLQHTPSLDELAALAGMPRFRLLRAFRRATGVTPHGYLLQLRLRHAQQLLAAGHPVARAAADSGFHDQSHLHRHFRRVFGATPGSFARNDVQAGRRRGS</sequence>
<gene>
    <name evidence="6" type="ORF">EDD35_7440</name>
</gene>
<evidence type="ECO:0000256" key="4">
    <source>
        <dbReference type="ARBA" id="ARBA00023163"/>
    </source>
</evidence>
<dbReference type="AlphaFoldDB" id="A0A3N2H7S2"/>
<dbReference type="Pfam" id="PF12833">
    <property type="entry name" value="HTH_18"/>
    <property type="match status" value="1"/>
</dbReference>
<dbReference type="SUPFAM" id="SSF46689">
    <property type="entry name" value="Homeodomain-like"/>
    <property type="match status" value="2"/>
</dbReference>
<dbReference type="RefSeq" id="WP_123686823.1">
    <property type="nucleotide sequence ID" value="NZ_CBDRBK010000004.1"/>
</dbReference>
<accession>A0A3N2H7S2</accession>
<dbReference type="GO" id="GO:0003700">
    <property type="term" value="F:DNA-binding transcription factor activity"/>
    <property type="evidence" value="ECO:0007669"/>
    <property type="project" value="InterPro"/>
</dbReference>
<dbReference type="InterPro" id="IPR009057">
    <property type="entry name" value="Homeodomain-like_sf"/>
</dbReference>
<evidence type="ECO:0000313" key="6">
    <source>
        <dbReference type="EMBL" id="ROS44982.1"/>
    </source>
</evidence>
<dbReference type="InterPro" id="IPR037923">
    <property type="entry name" value="HTH-like"/>
</dbReference>
<dbReference type="Proteomes" id="UP000274843">
    <property type="component" value="Unassembled WGS sequence"/>
</dbReference>
<dbReference type="PROSITE" id="PS01124">
    <property type="entry name" value="HTH_ARAC_FAMILY_2"/>
    <property type="match status" value="1"/>
</dbReference>
<dbReference type="PANTHER" id="PTHR46796">
    <property type="entry name" value="HTH-TYPE TRANSCRIPTIONAL ACTIVATOR RHAS-RELATED"/>
    <property type="match status" value="1"/>
</dbReference>
<evidence type="ECO:0000256" key="2">
    <source>
        <dbReference type="ARBA" id="ARBA00023125"/>
    </source>
</evidence>
<dbReference type="EMBL" id="RKHY01000001">
    <property type="protein sequence ID" value="ROS44982.1"/>
    <property type="molecule type" value="Genomic_DNA"/>
</dbReference>
<dbReference type="PROSITE" id="PS00041">
    <property type="entry name" value="HTH_ARAC_FAMILY_1"/>
    <property type="match status" value="1"/>
</dbReference>
<dbReference type="Pfam" id="PF02311">
    <property type="entry name" value="AraC_binding"/>
    <property type="match status" value="1"/>
</dbReference>
<evidence type="ECO:0000313" key="7">
    <source>
        <dbReference type="Proteomes" id="UP000274843"/>
    </source>
</evidence>
<keyword evidence="1" id="KW-0805">Transcription regulation</keyword>
<protein>
    <submittedName>
        <fullName evidence="6">AraC family transcriptional regulator</fullName>
    </submittedName>
</protein>
<name>A0A3N2H7S2_9PSEU</name>
<dbReference type="InterPro" id="IPR003313">
    <property type="entry name" value="AraC-bd"/>
</dbReference>
<dbReference type="GeneID" id="301848669"/>
<feature type="domain" description="HTH araC/xylS-type" evidence="5">
    <location>
        <begin position="154"/>
        <end position="251"/>
    </location>
</feature>
<reference evidence="6 7" key="1">
    <citation type="submission" date="2018-11" db="EMBL/GenBank/DDBJ databases">
        <title>Sequencing the genomes of 1000 actinobacteria strains.</title>
        <authorList>
            <person name="Klenk H.-P."/>
        </authorList>
    </citation>
    <scope>NUCLEOTIDE SEQUENCE [LARGE SCALE GENOMIC DNA]</scope>
    <source>
        <strain evidence="6 7">DSM 44348</strain>
    </source>
</reference>
<dbReference type="GO" id="GO:0043565">
    <property type="term" value="F:sequence-specific DNA binding"/>
    <property type="evidence" value="ECO:0007669"/>
    <property type="project" value="InterPro"/>
</dbReference>
<dbReference type="InterPro" id="IPR050204">
    <property type="entry name" value="AraC_XylS_family_regulators"/>
</dbReference>
<keyword evidence="4" id="KW-0804">Transcription</keyword>
<keyword evidence="7" id="KW-1185">Reference proteome</keyword>
<evidence type="ECO:0000256" key="1">
    <source>
        <dbReference type="ARBA" id="ARBA00023015"/>
    </source>
</evidence>
<organism evidence="6 7">
    <name type="scientific">Amycolatopsis thermoflava</name>
    <dbReference type="NCBI Taxonomy" id="84480"/>
    <lineage>
        <taxon>Bacteria</taxon>
        <taxon>Bacillati</taxon>
        <taxon>Actinomycetota</taxon>
        <taxon>Actinomycetes</taxon>
        <taxon>Pseudonocardiales</taxon>
        <taxon>Pseudonocardiaceae</taxon>
        <taxon>Amycolatopsis</taxon>
        <taxon>Amycolatopsis methanolica group</taxon>
    </lineage>
</organism>
<dbReference type="Gene3D" id="1.10.10.60">
    <property type="entry name" value="Homeodomain-like"/>
    <property type="match status" value="2"/>
</dbReference>
<dbReference type="SUPFAM" id="SSF51215">
    <property type="entry name" value="Regulatory protein AraC"/>
    <property type="match status" value="1"/>
</dbReference>
<keyword evidence="2" id="KW-0238">DNA-binding</keyword>
<dbReference type="SMART" id="SM00342">
    <property type="entry name" value="HTH_ARAC"/>
    <property type="match status" value="1"/>
</dbReference>
<comment type="caution">
    <text evidence="6">The sequence shown here is derived from an EMBL/GenBank/DDBJ whole genome shotgun (WGS) entry which is preliminary data.</text>
</comment>
<evidence type="ECO:0000256" key="3">
    <source>
        <dbReference type="ARBA" id="ARBA00023159"/>
    </source>
</evidence>